<sequence>MLEHRRAALVPAAAYSLEAAAYSREHHSAFAYSSYAGIASGHRTFLRLAATEL</sequence>
<proteinExistence type="predicted"/>
<protein>
    <submittedName>
        <fullName evidence="1">Uncharacterized protein</fullName>
    </submittedName>
</protein>
<name>A0A2I0B4L1_9ASPA</name>
<reference evidence="1 2" key="1">
    <citation type="journal article" date="2017" name="Nature">
        <title>The Apostasia genome and the evolution of orchids.</title>
        <authorList>
            <person name="Zhang G.Q."/>
            <person name="Liu K.W."/>
            <person name="Li Z."/>
            <person name="Lohaus R."/>
            <person name="Hsiao Y.Y."/>
            <person name="Niu S.C."/>
            <person name="Wang J.Y."/>
            <person name="Lin Y.C."/>
            <person name="Xu Q."/>
            <person name="Chen L.J."/>
            <person name="Yoshida K."/>
            <person name="Fujiwara S."/>
            <person name="Wang Z.W."/>
            <person name="Zhang Y.Q."/>
            <person name="Mitsuda N."/>
            <person name="Wang M."/>
            <person name="Liu G.H."/>
            <person name="Pecoraro L."/>
            <person name="Huang H.X."/>
            <person name="Xiao X.J."/>
            <person name="Lin M."/>
            <person name="Wu X.Y."/>
            <person name="Wu W.L."/>
            <person name="Chen Y.Y."/>
            <person name="Chang S.B."/>
            <person name="Sakamoto S."/>
            <person name="Ohme-Takagi M."/>
            <person name="Yagi M."/>
            <person name="Zeng S.J."/>
            <person name="Shen C.Y."/>
            <person name="Yeh C.M."/>
            <person name="Luo Y.B."/>
            <person name="Tsai W.C."/>
            <person name="Van de Peer Y."/>
            <person name="Liu Z.J."/>
        </authorList>
    </citation>
    <scope>NUCLEOTIDE SEQUENCE [LARGE SCALE GENOMIC DNA]</scope>
    <source>
        <strain evidence="2">cv. Shenzhen</strain>
        <tissue evidence="1">Stem</tissue>
    </source>
</reference>
<gene>
    <name evidence="1" type="ORF">AXF42_Ash018932</name>
</gene>
<keyword evidence="2" id="KW-1185">Reference proteome</keyword>
<dbReference type="EMBL" id="KZ451915">
    <property type="protein sequence ID" value="PKA62724.1"/>
    <property type="molecule type" value="Genomic_DNA"/>
</dbReference>
<accession>A0A2I0B4L1</accession>
<organism evidence="1 2">
    <name type="scientific">Apostasia shenzhenica</name>
    <dbReference type="NCBI Taxonomy" id="1088818"/>
    <lineage>
        <taxon>Eukaryota</taxon>
        <taxon>Viridiplantae</taxon>
        <taxon>Streptophyta</taxon>
        <taxon>Embryophyta</taxon>
        <taxon>Tracheophyta</taxon>
        <taxon>Spermatophyta</taxon>
        <taxon>Magnoliopsida</taxon>
        <taxon>Liliopsida</taxon>
        <taxon>Asparagales</taxon>
        <taxon>Orchidaceae</taxon>
        <taxon>Apostasioideae</taxon>
        <taxon>Apostasia</taxon>
    </lineage>
</organism>
<dbReference type="Proteomes" id="UP000236161">
    <property type="component" value="Unassembled WGS sequence"/>
</dbReference>
<evidence type="ECO:0000313" key="2">
    <source>
        <dbReference type="Proteomes" id="UP000236161"/>
    </source>
</evidence>
<dbReference type="AlphaFoldDB" id="A0A2I0B4L1"/>
<evidence type="ECO:0000313" key="1">
    <source>
        <dbReference type="EMBL" id="PKA62724.1"/>
    </source>
</evidence>